<comment type="similarity">
    <text evidence="2">Belongs to the acyl-CoA dehydrogenase family.</text>
</comment>
<dbReference type="InterPro" id="IPR009100">
    <property type="entry name" value="AcylCoA_DH/oxidase_NM_dom_sf"/>
</dbReference>
<dbReference type="Gene3D" id="2.40.110.10">
    <property type="entry name" value="Butyryl-CoA Dehydrogenase, subunit A, domain 2"/>
    <property type="match status" value="1"/>
</dbReference>
<protein>
    <submittedName>
        <fullName evidence="8">Acyl-CoA dehydrogenase family protein</fullName>
        <ecNumber evidence="8">1.-.-.-</ecNumber>
    </submittedName>
</protein>
<dbReference type="GO" id="GO:0016491">
    <property type="term" value="F:oxidoreductase activity"/>
    <property type="evidence" value="ECO:0007669"/>
    <property type="project" value="UniProtKB-KW"/>
</dbReference>
<dbReference type="InterPro" id="IPR037069">
    <property type="entry name" value="AcylCoA_DH/ox_N_sf"/>
</dbReference>
<dbReference type="PANTHER" id="PTHR43884:SF20">
    <property type="entry name" value="ACYL-COA DEHYDROGENASE FADE28"/>
    <property type="match status" value="1"/>
</dbReference>
<feature type="region of interest" description="Disordered" evidence="6">
    <location>
        <begin position="196"/>
        <end position="223"/>
    </location>
</feature>
<feature type="compositionally biased region" description="Basic and acidic residues" evidence="6">
    <location>
        <begin position="398"/>
        <end position="434"/>
    </location>
</feature>
<name>A0ABU2T5B6_9ACTN</name>
<feature type="compositionally biased region" description="Low complexity" evidence="6">
    <location>
        <begin position="203"/>
        <end position="214"/>
    </location>
</feature>
<evidence type="ECO:0000256" key="4">
    <source>
        <dbReference type="ARBA" id="ARBA00022827"/>
    </source>
</evidence>
<dbReference type="InterPro" id="IPR046373">
    <property type="entry name" value="Acyl-CoA_Oxase/DH_mid-dom_sf"/>
</dbReference>
<evidence type="ECO:0000259" key="7">
    <source>
        <dbReference type="Pfam" id="PF00441"/>
    </source>
</evidence>
<dbReference type="PANTHER" id="PTHR43884">
    <property type="entry name" value="ACYL-COA DEHYDROGENASE"/>
    <property type="match status" value="1"/>
</dbReference>
<dbReference type="InterPro" id="IPR009075">
    <property type="entry name" value="AcylCo_DH/oxidase_C"/>
</dbReference>
<gene>
    <name evidence="8" type="ORF">RM550_07200</name>
</gene>
<comment type="cofactor">
    <cofactor evidence="1">
        <name>FAD</name>
        <dbReference type="ChEBI" id="CHEBI:57692"/>
    </cofactor>
</comment>
<comment type="caution">
    <text evidence="8">The sequence shown here is derived from an EMBL/GenBank/DDBJ whole genome shotgun (WGS) entry which is preliminary data.</text>
</comment>
<dbReference type="RefSeq" id="WP_311622866.1">
    <property type="nucleotide sequence ID" value="NZ_JAVRFE010000007.1"/>
</dbReference>
<evidence type="ECO:0000313" key="9">
    <source>
        <dbReference type="Proteomes" id="UP001180551"/>
    </source>
</evidence>
<dbReference type="SUPFAM" id="SSF47203">
    <property type="entry name" value="Acyl-CoA dehydrogenase C-terminal domain-like"/>
    <property type="match status" value="1"/>
</dbReference>
<evidence type="ECO:0000256" key="5">
    <source>
        <dbReference type="ARBA" id="ARBA00023002"/>
    </source>
</evidence>
<dbReference type="EC" id="1.-.-.-" evidence="8"/>
<organism evidence="8 9">
    <name type="scientific">Streptomyces mooreae</name>
    <dbReference type="NCBI Taxonomy" id="3075523"/>
    <lineage>
        <taxon>Bacteria</taxon>
        <taxon>Bacillati</taxon>
        <taxon>Actinomycetota</taxon>
        <taxon>Actinomycetes</taxon>
        <taxon>Kitasatosporales</taxon>
        <taxon>Streptomycetaceae</taxon>
        <taxon>Streptomyces</taxon>
    </lineage>
</organism>
<keyword evidence="3" id="KW-0285">Flavoprotein</keyword>
<evidence type="ECO:0000256" key="6">
    <source>
        <dbReference type="SAM" id="MobiDB-lite"/>
    </source>
</evidence>
<reference evidence="8" key="1">
    <citation type="submission" date="2024-05" db="EMBL/GenBank/DDBJ databases">
        <title>30 novel species of actinomycetes from the DSMZ collection.</title>
        <authorList>
            <person name="Nouioui I."/>
        </authorList>
    </citation>
    <scope>NUCLEOTIDE SEQUENCE</scope>
    <source>
        <strain evidence="8">DSM 41527</strain>
    </source>
</reference>
<evidence type="ECO:0000256" key="1">
    <source>
        <dbReference type="ARBA" id="ARBA00001974"/>
    </source>
</evidence>
<keyword evidence="9" id="KW-1185">Reference proteome</keyword>
<sequence>MDFTPTPEQAAARDLAARIFGDLSTPERLAVCGGGTDAALWKALCAAGLPGAVEETGLLGLVLMLEEQGRTTAQVPFAATCVYGLLAIGAHGGPEQRARLLPALRDGDAIATGAFPARRGGVRAERSADGTGRLTGTVPVVPWLREATHVLVPDGTARTLWLVRTDDAGVRRDPVETTAPWSAGRLVLDDAPAESLNGRAVSQRRAATRRAQATPDGTHAEADPHAIPHAIPQAGADPEADPVLTPHPTPYADVLALARTAFAALQAGVCAGSLARAVSHTTTREQFGRPLATNQGVQLRAADACMDTEAIRVTAYEAAWRRDAGLDAGPHALTAAWWASEAGTRVVHTGQHLHGGIGADVDHPVHRHFLWGRQLAGYLGPGAEILDELGELLMSPPRGDEDRKEQPRARRRPNGEGDQRSRRPNGEGDRKETG</sequence>
<dbReference type="Gene3D" id="1.20.140.10">
    <property type="entry name" value="Butyryl-CoA Dehydrogenase, subunit A, domain 3"/>
    <property type="match status" value="1"/>
</dbReference>
<feature type="domain" description="Acyl-CoA dehydrogenase/oxidase C-terminal" evidence="7">
    <location>
        <begin position="255"/>
        <end position="380"/>
    </location>
</feature>
<feature type="region of interest" description="Disordered" evidence="6">
    <location>
        <begin position="390"/>
        <end position="434"/>
    </location>
</feature>
<dbReference type="EMBL" id="JAVRFE010000007">
    <property type="protein sequence ID" value="MDT0455525.1"/>
    <property type="molecule type" value="Genomic_DNA"/>
</dbReference>
<evidence type="ECO:0000256" key="3">
    <source>
        <dbReference type="ARBA" id="ARBA00022630"/>
    </source>
</evidence>
<dbReference type="InterPro" id="IPR036250">
    <property type="entry name" value="AcylCo_DH-like_C"/>
</dbReference>
<keyword evidence="4" id="KW-0274">FAD</keyword>
<keyword evidence="5 8" id="KW-0560">Oxidoreductase</keyword>
<dbReference type="Pfam" id="PF00441">
    <property type="entry name" value="Acyl-CoA_dh_1"/>
    <property type="match status" value="1"/>
</dbReference>
<accession>A0ABU2T5B6</accession>
<proteinExistence type="inferred from homology"/>
<evidence type="ECO:0000256" key="2">
    <source>
        <dbReference type="ARBA" id="ARBA00009347"/>
    </source>
</evidence>
<evidence type="ECO:0000313" key="8">
    <source>
        <dbReference type="EMBL" id="MDT0455525.1"/>
    </source>
</evidence>
<dbReference type="Gene3D" id="1.10.540.10">
    <property type="entry name" value="Acyl-CoA dehydrogenase/oxidase, N-terminal domain"/>
    <property type="match status" value="1"/>
</dbReference>
<dbReference type="Proteomes" id="UP001180551">
    <property type="component" value="Unassembled WGS sequence"/>
</dbReference>
<dbReference type="SUPFAM" id="SSF56645">
    <property type="entry name" value="Acyl-CoA dehydrogenase NM domain-like"/>
    <property type="match status" value="1"/>
</dbReference>